<comment type="caution">
    <text evidence="1">The sequence shown here is derived from an EMBL/GenBank/DDBJ whole genome shotgun (WGS) entry which is preliminary data.</text>
</comment>
<protein>
    <submittedName>
        <fullName evidence="1">Uncharacterized protein</fullName>
    </submittedName>
</protein>
<organism evidence="1 2">
    <name type="scientific">Ectobacillus ponti</name>
    <dbReference type="NCBI Taxonomy" id="2961894"/>
    <lineage>
        <taxon>Bacteria</taxon>
        <taxon>Bacillati</taxon>
        <taxon>Bacillota</taxon>
        <taxon>Bacilli</taxon>
        <taxon>Bacillales</taxon>
        <taxon>Bacillaceae</taxon>
        <taxon>Ectobacillus</taxon>
    </lineage>
</organism>
<sequence>MAVQKRRGKAKQAPTISNTGFIGSVFVDTSELRRKQYYFSRKKLHVAHHVLDGLAQAASHLFVSHGVLAYLSCVYMEDQQKIGFVLSSKPFQPQEGRAYFKNYLLERNFYAGAAEVDFEEVFNTGFLGVVFADLSGMLRYTFDIEMNILVKLMKDMMIPVKELFLRNRITAYLSSVELEDQEKLGFVLSVKPYDEKAEAELYFQEYLRERGFYLEEEDELEQIVIRRKIELL</sequence>
<name>A0AA42BUR8_9BACI</name>
<evidence type="ECO:0000313" key="1">
    <source>
        <dbReference type="EMBL" id="MCP8970798.1"/>
    </source>
</evidence>
<reference evidence="1" key="1">
    <citation type="submission" date="2022-07" db="EMBL/GenBank/DDBJ databases">
        <authorList>
            <person name="Li W.-J."/>
            <person name="Deng Q.-Q."/>
        </authorList>
    </citation>
    <scope>NUCLEOTIDE SEQUENCE</scope>
    <source>
        <strain evidence="1">SYSU M60031</strain>
    </source>
</reference>
<dbReference type="RefSeq" id="WP_254760720.1">
    <property type="nucleotide sequence ID" value="NZ_JANCLT010000014.1"/>
</dbReference>
<accession>A0AA42BUR8</accession>
<gene>
    <name evidence="1" type="ORF">NK662_19965</name>
</gene>
<dbReference type="EMBL" id="JANCLT010000014">
    <property type="protein sequence ID" value="MCP8970798.1"/>
    <property type="molecule type" value="Genomic_DNA"/>
</dbReference>
<dbReference type="Proteomes" id="UP001156102">
    <property type="component" value="Unassembled WGS sequence"/>
</dbReference>
<proteinExistence type="predicted"/>
<evidence type="ECO:0000313" key="2">
    <source>
        <dbReference type="Proteomes" id="UP001156102"/>
    </source>
</evidence>
<dbReference type="AlphaFoldDB" id="A0AA42BUR8"/>
<keyword evidence="2" id="KW-1185">Reference proteome</keyword>